<dbReference type="RefSeq" id="WP_149676191.1">
    <property type="nucleotide sequence ID" value="NZ_VTUZ01000064.1"/>
</dbReference>
<sequence>MGKTVGAAMANARAAYMLELARGRSYASSTLSPATRNRAIAEIFGEYCKLYGDRELALFRSLLVADLERRGEWDAASAALSQ</sequence>
<organism evidence="1 2">
    <name type="scientific">Paraburkholderia panacisoli</name>
    <dbReference type="NCBI Taxonomy" id="2603818"/>
    <lineage>
        <taxon>Bacteria</taxon>
        <taxon>Pseudomonadati</taxon>
        <taxon>Pseudomonadota</taxon>
        <taxon>Betaproteobacteria</taxon>
        <taxon>Burkholderiales</taxon>
        <taxon>Burkholderiaceae</taxon>
        <taxon>Paraburkholderia</taxon>
    </lineage>
</organism>
<comment type="caution">
    <text evidence="1">The sequence shown here is derived from an EMBL/GenBank/DDBJ whole genome shotgun (WGS) entry which is preliminary data.</text>
</comment>
<protein>
    <submittedName>
        <fullName evidence="1">Uncharacterized protein</fullName>
    </submittedName>
</protein>
<dbReference type="Proteomes" id="UP000325273">
    <property type="component" value="Unassembled WGS sequence"/>
</dbReference>
<reference evidence="1 2" key="1">
    <citation type="submission" date="2019-08" db="EMBL/GenBank/DDBJ databases">
        <title>Paraburkholderia sp. DCY113.</title>
        <authorList>
            <person name="Kang J."/>
        </authorList>
    </citation>
    <scope>NUCLEOTIDE SEQUENCE [LARGE SCALE GENOMIC DNA]</scope>
    <source>
        <strain evidence="1 2">DCY113</strain>
    </source>
</reference>
<accession>A0A5B0G4H9</accession>
<gene>
    <name evidence="1" type="ORF">FVF58_45940</name>
</gene>
<proteinExistence type="predicted"/>
<dbReference type="EMBL" id="VTUZ01000064">
    <property type="protein sequence ID" value="KAA0998132.1"/>
    <property type="molecule type" value="Genomic_DNA"/>
</dbReference>
<evidence type="ECO:0000313" key="1">
    <source>
        <dbReference type="EMBL" id="KAA0998132.1"/>
    </source>
</evidence>
<name>A0A5B0G4H9_9BURK</name>
<evidence type="ECO:0000313" key="2">
    <source>
        <dbReference type="Proteomes" id="UP000325273"/>
    </source>
</evidence>
<dbReference type="AlphaFoldDB" id="A0A5B0G4H9"/>
<keyword evidence="2" id="KW-1185">Reference proteome</keyword>